<dbReference type="PROSITE" id="PS51186">
    <property type="entry name" value="GNAT"/>
    <property type="match status" value="1"/>
</dbReference>
<keyword evidence="2" id="KW-0012">Acyltransferase</keyword>
<dbReference type="InterPro" id="IPR000182">
    <property type="entry name" value="GNAT_dom"/>
</dbReference>
<evidence type="ECO:0000313" key="5">
    <source>
        <dbReference type="Proteomes" id="UP001159179"/>
    </source>
</evidence>
<organism evidence="4 5">
    <name type="scientific">Heyndrickxia oleronia</name>
    <dbReference type="NCBI Taxonomy" id="38875"/>
    <lineage>
        <taxon>Bacteria</taxon>
        <taxon>Bacillati</taxon>
        <taxon>Bacillota</taxon>
        <taxon>Bacilli</taxon>
        <taxon>Bacillales</taxon>
        <taxon>Bacillaceae</taxon>
        <taxon>Heyndrickxia</taxon>
    </lineage>
</organism>
<evidence type="ECO:0000256" key="1">
    <source>
        <dbReference type="ARBA" id="ARBA00022679"/>
    </source>
</evidence>
<dbReference type="EMBL" id="JAROYP010000014">
    <property type="protein sequence ID" value="MDH5163416.1"/>
    <property type="molecule type" value="Genomic_DNA"/>
</dbReference>
<dbReference type="PANTHER" id="PTHR43072:SF23">
    <property type="entry name" value="UPF0039 PROTEIN C11D3.02C"/>
    <property type="match status" value="1"/>
</dbReference>
<name>A0AAW6T548_9BACI</name>
<gene>
    <name evidence="4" type="ORF">P5X88_21000</name>
</gene>
<dbReference type="SUPFAM" id="SSF55729">
    <property type="entry name" value="Acyl-CoA N-acyltransferases (Nat)"/>
    <property type="match status" value="1"/>
</dbReference>
<dbReference type="Pfam" id="PF00583">
    <property type="entry name" value="Acetyltransf_1"/>
    <property type="match status" value="1"/>
</dbReference>
<dbReference type="CDD" id="cd04301">
    <property type="entry name" value="NAT_SF"/>
    <property type="match status" value="1"/>
</dbReference>
<dbReference type="Proteomes" id="UP001159179">
    <property type="component" value="Unassembled WGS sequence"/>
</dbReference>
<keyword evidence="1" id="KW-0808">Transferase</keyword>
<proteinExistence type="predicted"/>
<dbReference type="InterPro" id="IPR016181">
    <property type="entry name" value="Acyl_CoA_acyltransferase"/>
</dbReference>
<evidence type="ECO:0000313" key="4">
    <source>
        <dbReference type="EMBL" id="MDH5163416.1"/>
    </source>
</evidence>
<sequence length="163" mass="18908">MIIRKVKKGDLSQILDIYNQGIQDRIATLEVDPKDQEYIQTWYENHQGRYIAIVAENYQSEITGWACISAYNARKAYYGVGEISVYIHKDFRGQKIGQKLLKELEIQAINNKFHKLVLFTFPFNVLGQGLYHKMGYREVGVFKNQGIIDGHFVDVMAMEKLIN</sequence>
<dbReference type="GO" id="GO:0016747">
    <property type="term" value="F:acyltransferase activity, transferring groups other than amino-acyl groups"/>
    <property type="evidence" value="ECO:0007669"/>
    <property type="project" value="InterPro"/>
</dbReference>
<dbReference type="PANTHER" id="PTHR43072">
    <property type="entry name" value="N-ACETYLTRANSFERASE"/>
    <property type="match status" value="1"/>
</dbReference>
<accession>A0AAW6T548</accession>
<reference evidence="4" key="1">
    <citation type="submission" date="2023-03" db="EMBL/GenBank/DDBJ databases">
        <title>Bacterial isolates from washroom surfaces on a university campus.</title>
        <authorList>
            <person name="Holman D.B."/>
            <person name="Gzyl K.E."/>
            <person name="Taheri A.E."/>
        </authorList>
    </citation>
    <scope>NUCLEOTIDE SEQUENCE</scope>
    <source>
        <strain evidence="4">RD03</strain>
    </source>
</reference>
<dbReference type="Gene3D" id="3.40.630.30">
    <property type="match status" value="1"/>
</dbReference>
<comment type="caution">
    <text evidence="4">The sequence shown here is derived from an EMBL/GenBank/DDBJ whole genome shotgun (WGS) entry which is preliminary data.</text>
</comment>
<feature type="domain" description="N-acetyltransferase" evidence="3">
    <location>
        <begin position="1"/>
        <end position="159"/>
    </location>
</feature>
<dbReference type="RefSeq" id="WP_280618123.1">
    <property type="nucleotide sequence ID" value="NZ_JAROYP010000014.1"/>
</dbReference>
<evidence type="ECO:0000256" key="2">
    <source>
        <dbReference type="ARBA" id="ARBA00023315"/>
    </source>
</evidence>
<protein>
    <submittedName>
        <fullName evidence="4">Arsinothricin resistance N-acetyltransferase ArsN1</fullName>
    </submittedName>
</protein>
<evidence type="ECO:0000259" key="3">
    <source>
        <dbReference type="PROSITE" id="PS51186"/>
    </source>
</evidence>
<dbReference type="AlphaFoldDB" id="A0AAW6T548"/>
<dbReference type="NCBIfam" id="NF040503">
    <property type="entry name" value="resist_ArsN1a"/>
    <property type="match status" value="1"/>
</dbReference>